<sequence length="476" mass="50092">MTATTASGIWHRFRPGSVRSRVTIVAGLALTMAVTLGLGVMYLLQVNAARRTIESQLRTYATQIEQSPAPGGAFPRPLPVSGLDPAAQAQVLAADGSVLAATRTLAGLPAVYALPAGSTTPVRQKAADGVVPGEVLVYGEHVTIGGRPVSIITGSATSLRSQVNETFARLLLIGLPTLLLLACATVWLVVGRALRPVERIRHTVTAITAADLTQRVPEPGTDDEIGHLAQTMNAMLARLEDAAARQRRFVADASHELRSPLTAIRTGLEVGLAHPDRAPWPAIADRAVRQATRLEDLISELLLLARSDAGRTAARRRRVDLAALIAEIRATTPTPPVAVEIDIPEGLAVTGSPAELSRLFRNILDNAIRHAHSLVQVSACELRADRTVRVEIADDGPGIPAEERERVFDRFVRLDASREQHSGSAGLGLAIAKAIVGAHRGAIAVAEADGGGALVVVGLPAFGEAGVDQRTTAEAP</sequence>
<dbReference type="InterPro" id="IPR004358">
    <property type="entry name" value="Sig_transdc_His_kin-like_C"/>
</dbReference>
<dbReference type="AlphaFoldDB" id="A0A1H6BB09"/>
<dbReference type="Gene3D" id="3.30.565.10">
    <property type="entry name" value="Histidine kinase-like ATPase, C-terminal domain"/>
    <property type="match status" value="1"/>
</dbReference>
<keyword evidence="4" id="KW-0597">Phosphoprotein</keyword>
<evidence type="ECO:0000256" key="5">
    <source>
        <dbReference type="ARBA" id="ARBA00022679"/>
    </source>
</evidence>
<dbReference type="EC" id="2.7.13.3" evidence="3"/>
<dbReference type="CDD" id="cd00082">
    <property type="entry name" value="HisKA"/>
    <property type="match status" value="1"/>
</dbReference>
<dbReference type="InterPro" id="IPR003660">
    <property type="entry name" value="HAMP_dom"/>
</dbReference>
<keyword evidence="8 11" id="KW-1133">Transmembrane helix</keyword>
<dbReference type="Pfam" id="PF02518">
    <property type="entry name" value="HATPase_c"/>
    <property type="match status" value="1"/>
</dbReference>
<keyword evidence="6 11" id="KW-0812">Transmembrane</keyword>
<gene>
    <name evidence="14" type="ORF">SAMN05216223_106365</name>
</gene>
<feature type="domain" description="HAMP" evidence="13">
    <location>
        <begin position="191"/>
        <end position="244"/>
    </location>
</feature>
<dbReference type="PRINTS" id="PR00344">
    <property type="entry name" value="BCTRLSENSOR"/>
</dbReference>
<feature type="transmembrane region" description="Helical" evidence="11">
    <location>
        <begin position="22"/>
        <end position="44"/>
    </location>
</feature>
<proteinExistence type="predicted"/>
<organism evidence="14 15">
    <name type="scientific">Actinacidiphila yanglinensis</name>
    <dbReference type="NCBI Taxonomy" id="310779"/>
    <lineage>
        <taxon>Bacteria</taxon>
        <taxon>Bacillati</taxon>
        <taxon>Actinomycetota</taxon>
        <taxon>Actinomycetes</taxon>
        <taxon>Kitasatosporales</taxon>
        <taxon>Streptomycetaceae</taxon>
        <taxon>Actinacidiphila</taxon>
    </lineage>
</organism>
<evidence type="ECO:0000256" key="10">
    <source>
        <dbReference type="ARBA" id="ARBA00023136"/>
    </source>
</evidence>
<dbReference type="SMART" id="SM00304">
    <property type="entry name" value="HAMP"/>
    <property type="match status" value="1"/>
</dbReference>
<evidence type="ECO:0000256" key="8">
    <source>
        <dbReference type="ARBA" id="ARBA00022989"/>
    </source>
</evidence>
<dbReference type="Pfam" id="PF00512">
    <property type="entry name" value="HisKA"/>
    <property type="match status" value="1"/>
</dbReference>
<comment type="catalytic activity">
    <reaction evidence="1">
        <text>ATP + protein L-histidine = ADP + protein N-phospho-L-histidine.</text>
        <dbReference type="EC" id="2.7.13.3"/>
    </reaction>
</comment>
<evidence type="ECO:0000313" key="15">
    <source>
        <dbReference type="Proteomes" id="UP000236754"/>
    </source>
</evidence>
<feature type="domain" description="Histidine kinase" evidence="12">
    <location>
        <begin position="252"/>
        <end position="463"/>
    </location>
</feature>
<dbReference type="SUPFAM" id="SSF47384">
    <property type="entry name" value="Homodimeric domain of signal transducing histidine kinase"/>
    <property type="match status" value="1"/>
</dbReference>
<keyword evidence="5" id="KW-0808">Transferase</keyword>
<dbReference type="Pfam" id="PF00672">
    <property type="entry name" value="HAMP"/>
    <property type="match status" value="1"/>
</dbReference>
<dbReference type="SMART" id="SM00388">
    <property type="entry name" value="HisKA"/>
    <property type="match status" value="1"/>
</dbReference>
<dbReference type="Gene3D" id="6.10.340.10">
    <property type="match status" value="1"/>
</dbReference>
<dbReference type="InterPro" id="IPR050428">
    <property type="entry name" value="TCS_sensor_his_kinase"/>
</dbReference>
<evidence type="ECO:0000256" key="11">
    <source>
        <dbReference type="SAM" id="Phobius"/>
    </source>
</evidence>
<dbReference type="SMART" id="SM00387">
    <property type="entry name" value="HATPase_c"/>
    <property type="match status" value="1"/>
</dbReference>
<evidence type="ECO:0000256" key="2">
    <source>
        <dbReference type="ARBA" id="ARBA00004236"/>
    </source>
</evidence>
<dbReference type="CDD" id="cd06225">
    <property type="entry name" value="HAMP"/>
    <property type="match status" value="1"/>
</dbReference>
<dbReference type="EMBL" id="FNVU01000006">
    <property type="protein sequence ID" value="SEG57820.1"/>
    <property type="molecule type" value="Genomic_DNA"/>
</dbReference>
<dbReference type="Proteomes" id="UP000236754">
    <property type="component" value="Unassembled WGS sequence"/>
</dbReference>
<dbReference type="PROSITE" id="PS50109">
    <property type="entry name" value="HIS_KIN"/>
    <property type="match status" value="1"/>
</dbReference>
<evidence type="ECO:0000313" key="14">
    <source>
        <dbReference type="EMBL" id="SEG57820.1"/>
    </source>
</evidence>
<dbReference type="SUPFAM" id="SSF55874">
    <property type="entry name" value="ATPase domain of HSP90 chaperone/DNA topoisomerase II/histidine kinase"/>
    <property type="match status" value="1"/>
</dbReference>
<evidence type="ECO:0000256" key="1">
    <source>
        <dbReference type="ARBA" id="ARBA00000085"/>
    </source>
</evidence>
<keyword evidence="10 11" id="KW-0472">Membrane</keyword>
<keyword evidence="7 14" id="KW-0418">Kinase</keyword>
<dbReference type="CDD" id="cd00075">
    <property type="entry name" value="HATPase"/>
    <property type="match status" value="1"/>
</dbReference>
<dbReference type="PROSITE" id="PS50885">
    <property type="entry name" value="HAMP"/>
    <property type="match status" value="1"/>
</dbReference>
<evidence type="ECO:0000256" key="9">
    <source>
        <dbReference type="ARBA" id="ARBA00023012"/>
    </source>
</evidence>
<evidence type="ECO:0000256" key="7">
    <source>
        <dbReference type="ARBA" id="ARBA00022777"/>
    </source>
</evidence>
<dbReference type="InterPro" id="IPR005467">
    <property type="entry name" value="His_kinase_dom"/>
</dbReference>
<dbReference type="SUPFAM" id="SSF158472">
    <property type="entry name" value="HAMP domain-like"/>
    <property type="match status" value="1"/>
</dbReference>
<evidence type="ECO:0000256" key="6">
    <source>
        <dbReference type="ARBA" id="ARBA00022692"/>
    </source>
</evidence>
<evidence type="ECO:0000259" key="12">
    <source>
        <dbReference type="PROSITE" id="PS50109"/>
    </source>
</evidence>
<dbReference type="PANTHER" id="PTHR45436">
    <property type="entry name" value="SENSOR HISTIDINE KINASE YKOH"/>
    <property type="match status" value="1"/>
</dbReference>
<evidence type="ECO:0000256" key="4">
    <source>
        <dbReference type="ARBA" id="ARBA00022553"/>
    </source>
</evidence>
<dbReference type="Gene3D" id="1.10.287.130">
    <property type="match status" value="1"/>
</dbReference>
<comment type="subcellular location">
    <subcellularLocation>
        <location evidence="2">Cell membrane</location>
    </subcellularLocation>
</comment>
<dbReference type="InterPro" id="IPR003594">
    <property type="entry name" value="HATPase_dom"/>
</dbReference>
<keyword evidence="9" id="KW-0902">Two-component regulatory system</keyword>
<dbReference type="GO" id="GO:0000155">
    <property type="term" value="F:phosphorelay sensor kinase activity"/>
    <property type="evidence" value="ECO:0007669"/>
    <property type="project" value="InterPro"/>
</dbReference>
<dbReference type="GO" id="GO:0005886">
    <property type="term" value="C:plasma membrane"/>
    <property type="evidence" value="ECO:0007669"/>
    <property type="project" value="UniProtKB-SubCell"/>
</dbReference>
<reference evidence="14 15" key="1">
    <citation type="submission" date="2016-10" db="EMBL/GenBank/DDBJ databases">
        <authorList>
            <person name="de Groot N.N."/>
        </authorList>
    </citation>
    <scope>NUCLEOTIDE SEQUENCE [LARGE SCALE GENOMIC DNA]</scope>
    <source>
        <strain evidence="14 15">CGMCC 4.2023</strain>
    </source>
</reference>
<evidence type="ECO:0000259" key="13">
    <source>
        <dbReference type="PROSITE" id="PS50885"/>
    </source>
</evidence>
<protein>
    <recommendedName>
        <fullName evidence="3">histidine kinase</fullName>
        <ecNumber evidence="3">2.7.13.3</ecNumber>
    </recommendedName>
</protein>
<dbReference type="InterPro" id="IPR003661">
    <property type="entry name" value="HisK_dim/P_dom"/>
</dbReference>
<accession>A0A1H6BB09</accession>
<keyword evidence="15" id="KW-1185">Reference proteome</keyword>
<dbReference type="PANTHER" id="PTHR45436:SF5">
    <property type="entry name" value="SENSOR HISTIDINE KINASE TRCS"/>
    <property type="match status" value="1"/>
</dbReference>
<dbReference type="InterPro" id="IPR036890">
    <property type="entry name" value="HATPase_C_sf"/>
</dbReference>
<name>A0A1H6BB09_9ACTN</name>
<evidence type="ECO:0000256" key="3">
    <source>
        <dbReference type="ARBA" id="ARBA00012438"/>
    </source>
</evidence>
<dbReference type="InterPro" id="IPR036097">
    <property type="entry name" value="HisK_dim/P_sf"/>
</dbReference>
<feature type="transmembrane region" description="Helical" evidence="11">
    <location>
        <begin position="170"/>
        <end position="190"/>
    </location>
</feature>